<evidence type="ECO:0000313" key="2">
    <source>
        <dbReference type="Proteomes" id="UP001177021"/>
    </source>
</evidence>
<keyword evidence="2" id="KW-1185">Reference proteome</keyword>
<dbReference type="Proteomes" id="UP001177021">
    <property type="component" value="Unassembled WGS sequence"/>
</dbReference>
<protein>
    <submittedName>
        <fullName evidence="1">Uncharacterized protein</fullName>
    </submittedName>
</protein>
<organism evidence="1 2">
    <name type="scientific">Trifolium pratense</name>
    <name type="common">Red clover</name>
    <dbReference type="NCBI Taxonomy" id="57577"/>
    <lineage>
        <taxon>Eukaryota</taxon>
        <taxon>Viridiplantae</taxon>
        <taxon>Streptophyta</taxon>
        <taxon>Embryophyta</taxon>
        <taxon>Tracheophyta</taxon>
        <taxon>Spermatophyta</taxon>
        <taxon>Magnoliopsida</taxon>
        <taxon>eudicotyledons</taxon>
        <taxon>Gunneridae</taxon>
        <taxon>Pentapetalae</taxon>
        <taxon>rosids</taxon>
        <taxon>fabids</taxon>
        <taxon>Fabales</taxon>
        <taxon>Fabaceae</taxon>
        <taxon>Papilionoideae</taxon>
        <taxon>50 kb inversion clade</taxon>
        <taxon>NPAAA clade</taxon>
        <taxon>Hologalegina</taxon>
        <taxon>IRL clade</taxon>
        <taxon>Trifolieae</taxon>
        <taxon>Trifolium</taxon>
    </lineage>
</organism>
<reference evidence="1" key="1">
    <citation type="submission" date="2023-10" db="EMBL/GenBank/DDBJ databases">
        <authorList>
            <person name="Rodriguez Cubillos JULIANA M."/>
            <person name="De Vega J."/>
        </authorList>
    </citation>
    <scope>NUCLEOTIDE SEQUENCE</scope>
</reference>
<evidence type="ECO:0000313" key="1">
    <source>
        <dbReference type="EMBL" id="CAJ2666230.1"/>
    </source>
</evidence>
<name>A0ACB0LBP6_TRIPR</name>
<accession>A0ACB0LBP6</accession>
<gene>
    <name evidence="1" type="ORF">MILVUS5_LOCUS31059</name>
</gene>
<dbReference type="EMBL" id="CASHSV030000513">
    <property type="protein sequence ID" value="CAJ2666230.1"/>
    <property type="molecule type" value="Genomic_DNA"/>
</dbReference>
<sequence>MNTSQFNGNASGMPSQTTQGADDSPSKGQKPKKKAQEIKLATSLKTIASLELSDDKKLIMEKSIFYKLLRVKSNRESSATLISGLCNLYNPVSKKFVMNHNASLSFCVREVADVLRIENTGTDYFFPKEKSKHAEFLQEVRNIANLHGKLFTTANLKSKLKDMLVNDDESRLCFRKLLSFFIVDQFLVCSGDPKKPAGKSWGPVQDIDAFDKINWAQIVFEHTCDSITRLKNLMCSQPTKQHYFAGFAPILETIVYQRIPTIRPQELNNFSDLPIEKYGPQRKDLRPILVNLTAKEIEPCQWCADEVPADMSGENVYDQPSSDASSSLSIPANVADDILASKAGDVLASSLISLSIGDVAEDVVEPGSVKENVVERTAMVEVDVDRTAEYDVAGDVLASSLISPSIGDASAVPPHQPKDGEVAEQAEVEMDVLADELGIIQLPQVSVCLTCGDEGFEEAILYCYKCKGYAIHRYCLDGPVIFTDEVIWFCVDCEEAVIDTDYPDQVTSDSEKGEVDCSDRCVTVVDPQPIADPTWRGSLQVCHKSDDKITRLMAHLSTLACPKVLEETRHFPNVLYGNLLQRSAVWPASFTKFGTNNLSIDLYLFPQNESAERYYDQLVDEIISNDLAISARLENSELLIFASTMLPSQYKRFQSKYYLWGIFKRKQAASTINDS</sequence>
<proteinExistence type="predicted"/>
<comment type="caution">
    <text evidence="1">The sequence shown here is derived from an EMBL/GenBank/DDBJ whole genome shotgun (WGS) entry which is preliminary data.</text>
</comment>